<dbReference type="InterPro" id="IPR029419">
    <property type="entry name" value="Arg_succ_lyase_C"/>
</dbReference>
<comment type="catalytic activity">
    <reaction evidence="1">
        <text>2-(N(omega)-L-arginino)succinate = fumarate + L-arginine</text>
        <dbReference type="Rhea" id="RHEA:24020"/>
        <dbReference type="ChEBI" id="CHEBI:29806"/>
        <dbReference type="ChEBI" id="CHEBI:32682"/>
        <dbReference type="ChEBI" id="CHEBI:57472"/>
        <dbReference type="EC" id="4.3.2.1"/>
    </reaction>
</comment>
<evidence type="ECO:0000256" key="4">
    <source>
        <dbReference type="ARBA" id="ARBA00007441"/>
    </source>
</evidence>
<dbReference type="SUPFAM" id="SSF53383">
    <property type="entry name" value="PLP-dependent transferases"/>
    <property type="match status" value="1"/>
</dbReference>
<dbReference type="Gene3D" id="1.20.58.70">
    <property type="match status" value="1"/>
</dbReference>
<dbReference type="FunFam" id="1.10.275.10:FF:000002">
    <property type="entry name" value="Argininosuccinate lyase"/>
    <property type="match status" value="1"/>
</dbReference>
<comment type="similarity">
    <text evidence="5">Belongs to the lyase 1 family. Argininosuccinate lyase subfamily.</text>
</comment>
<gene>
    <name evidence="16" type="ORF">EW145_g7444</name>
</gene>
<evidence type="ECO:0000256" key="5">
    <source>
        <dbReference type="ARBA" id="ARBA00010755"/>
    </source>
</evidence>
<dbReference type="InterPro" id="IPR008948">
    <property type="entry name" value="L-Aspartase-like"/>
</dbReference>
<comment type="caution">
    <text evidence="16">The sequence shown here is derived from an EMBL/GenBank/DDBJ whole genome shotgun (WGS) entry which is preliminary data.</text>
</comment>
<dbReference type="InterPro" id="IPR004838">
    <property type="entry name" value="NHTrfase_class1_PyrdxlP-BS"/>
</dbReference>
<reference evidence="16 17" key="1">
    <citation type="submission" date="2019-02" db="EMBL/GenBank/DDBJ databases">
        <title>Genome sequencing of the rare red list fungi Phellinidium pouzarii.</title>
        <authorList>
            <person name="Buettner E."/>
            <person name="Kellner H."/>
        </authorList>
    </citation>
    <scope>NUCLEOTIDE SEQUENCE [LARGE SCALE GENOMIC DNA]</scope>
    <source>
        <strain evidence="16 17">DSM 108285</strain>
    </source>
</reference>
<dbReference type="EC" id="4.3.2.1" evidence="7"/>
<dbReference type="PRINTS" id="PR00149">
    <property type="entry name" value="FUMRATELYASE"/>
</dbReference>
<feature type="coiled-coil region" evidence="13">
    <location>
        <begin position="709"/>
        <end position="767"/>
    </location>
</feature>
<dbReference type="Proteomes" id="UP000308199">
    <property type="component" value="Unassembled WGS sequence"/>
</dbReference>
<evidence type="ECO:0000256" key="10">
    <source>
        <dbReference type="ARBA" id="ARBA00022679"/>
    </source>
</evidence>
<dbReference type="InterPro" id="IPR015421">
    <property type="entry name" value="PyrdxlP-dep_Trfase_major"/>
</dbReference>
<dbReference type="GO" id="GO:0042450">
    <property type="term" value="P:L-arginine biosynthetic process via ornithine"/>
    <property type="evidence" value="ECO:0007669"/>
    <property type="project" value="InterPro"/>
</dbReference>
<feature type="compositionally biased region" description="Polar residues" evidence="14">
    <location>
        <begin position="514"/>
        <end position="541"/>
    </location>
</feature>
<dbReference type="GO" id="GO:0008483">
    <property type="term" value="F:transaminase activity"/>
    <property type="evidence" value="ECO:0007669"/>
    <property type="project" value="UniProtKB-KW"/>
</dbReference>
<keyword evidence="10" id="KW-0808">Transferase</keyword>
<dbReference type="InterPro" id="IPR015422">
    <property type="entry name" value="PyrdxlP-dep_Trfase_small"/>
</dbReference>
<accession>A0A4S4KJ12</accession>
<name>A0A4S4KJ12_9AGAM</name>
<dbReference type="InterPro" id="IPR004839">
    <property type="entry name" value="Aminotransferase_I/II_large"/>
</dbReference>
<dbReference type="GO" id="GO:0016020">
    <property type="term" value="C:membrane"/>
    <property type="evidence" value="ECO:0007669"/>
    <property type="project" value="InterPro"/>
</dbReference>
<feature type="compositionally biased region" description="Polar residues" evidence="14">
    <location>
        <begin position="473"/>
        <end position="482"/>
    </location>
</feature>
<keyword evidence="17" id="KW-1185">Reference proteome</keyword>
<dbReference type="PANTHER" id="PTHR43814">
    <property type="entry name" value="ARGININOSUCCINATE LYASE"/>
    <property type="match status" value="1"/>
</dbReference>
<dbReference type="CDD" id="cd00179">
    <property type="entry name" value="SynN"/>
    <property type="match status" value="1"/>
</dbReference>
<dbReference type="SUPFAM" id="SSF47661">
    <property type="entry name" value="t-snare proteins"/>
    <property type="match status" value="1"/>
</dbReference>
<dbReference type="PROSITE" id="PS00163">
    <property type="entry name" value="FUMARATE_LYASES"/>
    <property type="match status" value="1"/>
</dbReference>
<evidence type="ECO:0000256" key="7">
    <source>
        <dbReference type="ARBA" id="ARBA00012338"/>
    </source>
</evidence>
<dbReference type="InterPro" id="IPR024083">
    <property type="entry name" value="Fumarase/histidase_N"/>
</dbReference>
<dbReference type="PRINTS" id="PR00145">
    <property type="entry name" value="ARGSUCLYASE"/>
</dbReference>
<comment type="pathway">
    <text evidence="3">Amino-acid biosynthesis; L-arginine biosynthesis; L-arginine from L-ornithine and carbamoyl phosphate: step 3/3.</text>
</comment>
<dbReference type="FunFam" id="1.20.200.10:FF:000002">
    <property type="entry name" value="Argininosuccinate lyase"/>
    <property type="match status" value="1"/>
</dbReference>
<evidence type="ECO:0000256" key="12">
    <source>
        <dbReference type="ARBA" id="ARBA00032749"/>
    </source>
</evidence>
<dbReference type="CDD" id="cd01359">
    <property type="entry name" value="Argininosuccinate_lyase"/>
    <property type="match status" value="1"/>
</dbReference>
<dbReference type="GO" id="GO:0005829">
    <property type="term" value="C:cytosol"/>
    <property type="evidence" value="ECO:0007669"/>
    <property type="project" value="TreeGrafter"/>
</dbReference>
<evidence type="ECO:0000256" key="6">
    <source>
        <dbReference type="ARBA" id="ARBA00011738"/>
    </source>
</evidence>
<evidence type="ECO:0000256" key="11">
    <source>
        <dbReference type="ARBA" id="ARBA00022898"/>
    </source>
</evidence>
<dbReference type="GO" id="GO:0030170">
    <property type="term" value="F:pyridoxal phosphate binding"/>
    <property type="evidence" value="ECO:0007669"/>
    <property type="project" value="InterPro"/>
</dbReference>
<sequence>MVEQPTKQKLWGGRFTGKTDPLMHEFNQSLRYDRRMHAQDIRGSIAYAKALALTGLLTKTEEEKIVDGLKAVGQEWTNGQFKPMPDDEDIHTANERRLSELIGPLGGKLHTGRSRNDQVATDMRLWLLDEVKEIEAALKALITVMVERADKEKDILLPGYTHLQVLFFHVVHIIEYFAHIWSGLFNASKRGQPIRWAHLLLSHAFSFQNDLQRLKQLNPRISVLPLGCGALAGNPFVVDREFLQKELGFDSIAENSLWGVGDRDFIVEFMMWASLAMTHISRMAEDLIIYSTAEFGFVNLSDAYSTGSSIMPQKKNPDSLELLRGKSGRIFGNMAGFVMTLKGLPSTYNKDLQEDKEPLFDTVDNVSASFRIAEGVIATLNVHKGKMEAALTMDVLATDLADYLVRKGTPFRETHHISGRAVALAESRKCQLNELTLADYQSLCEKFTEDVHGVFNFEASVERRNAIGGTSKEMAQQAQQGGSPFGSDANVPTSRQTRAPNPYDQRDQGYGQPVGQSQYGAQYDQQPSYNHGSSYELTQVGNGSQYDNTYSGTPVDDMTAFYNEIAAIQDEIRSFVANVDQISRLHSTLLSNVESGDSMSNKQLDSMMEKTRTMGTSLKARITKLQTQPVDAKAASMRKPQIILVRSKFKDAIMKYQSEEKLYRDKYKERMARQFKIVNPNATDQEVAEVVNGDQNVQIFAQAAMGNRYADSQNAYREVQQRHEEIQRIEKTIVELAQLFHDMSLIVEQQDDTVTAIELNAKDAEENIESGKQYTDKAVVSARGYRKKRWICLFLTLIILIIVGVAVGVEVSKNVRSNNNNDNNSSSSSSSNGQADASLTTPLSLFITTSSHPIFLCSFCPQATSLLSQLLRPLDAYSHSATVQIAMAPRKRCQLVADPLCNSAALRIVGECPRCHLSFCADTYPSVRGLIGFCTLPDEMADRVKQIYAHIVNSSANLKDMSNPLETWSSVSLAPPDSIFKLTASYKTDAFPQKVNLGVGAYRDDDGKPWVLPVVRKAEQIVLNDPSLDHEYLSITGLPEYTSAAARLLFGGDSAVIKEGRVASVQTISGTGANHLAALFLSRFYQWNGPKQVFISKPTWVNHIAILRNVGVEPVDYPYYDAKTIGLDYAGLVDALADAPAGSVFLLHACAHNPTGVDPTAEQWAQIADVVLAKRHFAFFDCAYQGFASGDLDRDASASFAKNAGLYGERVGALHIVAATREATDRVKSQLSVLQRSEISNPPTYGARIMALIMNDSGLFEEWKRDIKTMAERIISMRKELYRLLTEELKTPGQWEHIVNQIGMFRRVDLLGSGDEMLRYIIVYQFHGTEQRAELCAGGEGARVPDGERTDFDGGAEQSQHRIFCREHGQGSTGRAVE</sequence>
<evidence type="ECO:0000256" key="1">
    <source>
        <dbReference type="ARBA" id="ARBA00000985"/>
    </source>
</evidence>
<comment type="cofactor">
    <cofactor evidence="2">
        <name>pyridoxal 5'-phosphate</name>
        <dbReference type="ChEBI" id="CHEBI:597326"/>
    </cofactor>
</comment>
<dbReference type="Pfam" id="PF14698">
    <property type="entry name" value="ASL_C2"/>
    <property type="match status" value="1"/>
</dbReference>
<dbReference type="OrthoDB" id="2561043at2759"/>
<evidence type="ECO:0000256" key="2">
    <source>
        <dbReference type="ARBA" id="ARBA00001933"/>
    </source>
</evidence>
<organism evidence="16 17">
    <name type="scientific">Phellinidium pouzarii</name>
    <dbReference type="NCBI Taxonomy" id="167371"/>
    <lineage>
        <taxon>Eukaryota</taxon>
        <taxon>Fungi</taxon>
        <taxon>Dikarya</taxon>
        <taxon>Basidiomycota</taxon>
        <taxon>Agaricomycotina</taxon>
        <taxon>Agaricomycetes</taxon>
        <taxon>Hymenochaetales</taxon>
        <taxon>Hymenochaetaceae</taxon>
        <taxon>Phellinidium</taxon>
    </lineage>
</organism>
<feature type="compositionally biased region" description="Low complexity" evidence="14">
    <location>
        <begin position="816"/>
        <end position="832"/>
    </location>
</feature>
<evidence type="ECO:0000256" key="3">
    <source>
        <dbReference type="ARBA" id="ARBA00004941"/>
    </source>
</evidence>
<evidence type="ECO:0000256" key="13">
    <source>
        <dbReference type="SAM" id="Coils"/>
    </source>
</evidence>
<evidence type="ECO:0000259" key="15">
    <source>
        <dbReference type="PROSITE" id="PS50192"/>
    </source>
</evidence>
<dbReference type="Gene3D" id="1.20.200.10">
    <property type="entry name" value="Fumarase/aspartase (Central domain)"/>
    <property type="match status" value="2"/>
</dbReference>
<dbReference type="CDD" id="cd15849">
    <property type="entry name" value="SNARE_Sso1"/>
    <property type="match status" value="1"/>
</dbReference>
<dbReference type="GO" id="GO:0004056">
    <property type="term" value="F:argininosuccinate lyase activity"/>
    <property type="evidence" value="ECO:0007669"/>
    <property type="project" value="UniProtKB-EC"/>
</dbReference>
<dbReference type="FunFam" id="3.40.640.10:FF:000066">
    <property type="entry name" value="Aspartate aminotransferase"/>
    <property type="match status" value="1"/>
</dbReference>
<dbReference type="InterPro" id="IPR022761">
    <property type="entry name" value="Fumarate_lyase_N"/>
</dbReference>
<dbReference type="InterPro" id="IPR010989">
    <property type="entry name" value="SNARE"/>
</dbReference>
<feature type="compositionally biased region" description="Polar residues" evidence="14">
    <location>
        <begin position="490"/>
        <end position="499"/>
    </location>
</feature>
<keyword evidence="13" id="KW-0175">Coiled coil</keyword>
<feature type="region of interest" description="Disordered" evidence="14">
    <location>
        <begin position="816"/>
        <end position="835"/>
    </location>
</feature>
<dbReference type="SUPFAM" id="SSF48557">
    <property type="entry name" value="L-aspartase-like"/>
    <property type="match status" value="1"/>
</dbReference>
<protein>
    <recommendedName>
        <fullName evidence="8">Argininosuccinate lyase</fullName>
        <ecNumber evidence="7">4.3.2.1</ecNumber>
    </recommendedName>
    <alternativeName>
        <fullName evidence="12">Arginosuccinase</fullName>
    </alternativeName>
</protein>
<dbReference type="Gene3D" id="3.90.1150.10">
    <property type="entry name" value="Aspartate Aminotransferase, domain 1"/>
    <property type="match status" value="1"/>
</dbReference>
<dbReference type="SMART" id="SM00503">
    <property type="entry name" value="SynN"/>
    <property type="match status" value="1"/>
</dbReference>
<evidence type="ECO:0000256" key="14">
    <source>
        <dbReference type="SAM" id="MobiDB-lite"/>
    </source>
</evidence>
<dbReference type="Pfam" id="PF00155">
    <property type="entry name" value="Aminotran_1_2"/>
    <property type="match status" value="1"/>
</dbReference>
<dbReference type="Gene3D" id="3.40.640.10">
    <property type="entry name" value="Type I PLP-dependent aspartate aminotransferase-like (Major domain)"/>
    <property type="match status" value="1"/>
</dbReference>
<dbReference type="InterPro" id="IPR006011">
    <property type="entry name" value="Syntaxin_N"/>
</dbReference>
<dbReference type="Pfam" id="PF05739">
    <property type="entry name" value="SNARE"/>
    <property type="match status" value="1"/>
</dbReference>
<dbReference type="Pfam" id="PF00206">
    <property type="entry name" value="Lyase_1"/>
    <property type="match status" value="2"/>
</dbReference>
<feature type="domain" description="T-SNARE coiled-coil homology" evidence="15">
    <location>
        <begin position="716"/>
        <end position="778"/>
    </location>
</feature>
<dbReference type="EMBL" id="SGPK01000744">
    <property type="protein sequence ID" value="THG98344.1"/>
    <property type="molecule type" value="Genomic_DNA"/>
</dbReference>
<dbReference type="CDD" id="cd00609">
    <property type="entry name" value="AAT_like"/>
    <property type="match status" value="1"/>
</dbReference>
<comment type="subunit">
    <text evidence="6">Homodimer.</text>
</comment>
<keyword evidence="9" id="KW-0032">Aminotransferase</keyword>
<dbReference type="PANTHER" id="PTHR43814:SF1">
    <property type="entry name" value="ARGININOSUCCINATE LYASE"/>
    <property type="match status" value="1"/>
</dbReference>
<dbReference type="InterPro" id="IPR009049">
    <property type="entry name" value="Argininosuccinate_lyase"/>
</dbReference>
<evidence type="ECO:0000313" key="16">
    <source>
        <dbReference type="EMBL" id="THG98344.1"/>
    </source>
</evidence>
<feature type="region of interest" description="Disordered" evidence="14">
    <location>
        <begin position="470"/>
        <end position="541"/>
    </location>
</feature>
<evidence type="ECO:0000256" key="9">
    <source>
        <dbReference type="ARBA" id="ARBA00022576"/>
    </source>
</evidence>
<dbReference type="Gene3D" id="1.10.40.30">
    <property type="entry name" value="Fumarase/aspartase (C-terminal domain)"/>
    <property type="match status" value="1"/>
</dbReference>
<dbReference type="PROSITE" id="PS00105">
    <property type="entry name" value="AA_TRANSFER_CLASS_1"/>
    <property type="match status" value="1"/>
</dbReference>
<dbReference type="InterPro" id="IPR000727">
    <property type="entry name" value="T_SNARE_dom"/>
</dbReference>
<comment type="similarity">
    <text evidence="4">Belongs to the class-I pyridoxal-phosphate-dependent aminotransferase family.</text>
</comment>
<dbReference type="InterPro" id="IPR000362">
    <property type="entry name" value="Fumarate_lyase_fam"/>
</dbReference>
<dbReference type="NCBIfam" id="TIGR00838">
    <property type="entry name" value="argH"/>
    <property type="match status" value="1"/>
</dbReference>
<dbReference type="Gene3D" id="1.10.275.10">
    <property type="entry name" value="Fumarase/aspartase (N-terminal domain)"/>
    <property type="match status" value="2"/>
</dbReference>
<evidence type="ECO:0000313" key="17">
    <source>
        <dbReference type="Proteomes" id="UP000308199"/>
    </source>
</evidence>
<dbReference type="Pfam" id="PF00804">
    <property type="entry name" value="Syntaxin"/>
    <property type="match status" value="1"/>
</dbReference>
<dbReference type="InterPro" id="IPR015424">
    <property type="entry name" value="PyrdxlP-dep_Trfase"/>
</dbReference>
<evidence type="ECO:0000256" key="8">
    <source>
        <dbReference type="ARBA" id="ARBA00019698"/>
    </source>
</evidence>
<dbReference type="InterPro" id="IPR020557">
    <property type="entry name" value="Fumarate_lyase_CS"/>
</dbReference>
<dbReference type="HAMAP" id="MF_00006">
    <property type="entry name" value="Arg_succ_lyase"/>
    <property type="match status" value="1"/>
</dbReference>
<dbReference type="PROSITE" id="PS50192">
    <property type="entry name" value="T_SNARE"/>
    <property type="match status" value="1"/>
</dbReference>
<dbReference type="GO" id="GO:0016192">
    <property type="term" value="P:vesicle-mediated transport"/>
    <property type="evidence" value="ECO:0007669"/>
    <property type="project" value="InterPro"/>
</dbReference>
<dbReference type="FunFam" id="1.10.40.30:FF:000001">
    <property type="entry name" value="Argininosuccinate lyase"/>
    <property type="match status" value="1"/>
</dbReference>
<dbReference type="SMART" id="SM00397">
    <property type="entry name" value="t_SNARE"/>
    <property type="match status" value="1"/>
</dbReference>
<proteinExistence type="inferred from homology"/>
<keyword evidence="11" id="KW-0663">Pyridoxal phosphate</keyword>